<proteinExistence type="predicted"/>
<organism evidence="3 4">
    <name type="scientific">Actinophytocola oryzae</name>
    <dbReference type="NCBI Taxonomy" id="502181"/>
    <lineage>
        <taxon>Bacteria</taxon>
        <taxon>Bacillati</taxon>
        <taxon>Actinomycetota</taxon>
        <taxon>Actinomycetes</taxon>
        <taxon>Pseudonocardiales</taxon>
        <taxon>Pseudonocardiaceae</taxon>
    </lineage>
</organism>
<feature type="transmembrane region" description="Helical" evidence="2">
    <location>
        <begin position="6"/>
        <end position="25"/>
    </location>
</feature>
<evidence type="ECO:0008006" key="5">
    <source>
        <dbReference type="Google" id="ProtNLM"/>
    </source>
</evidence>
<comment type="caution">
    <text evidence="3">The sequence shown here is derived from an EMBL/GenBank/DDBJ whole genome shotgun (WGS) entry which is preliminary data.</text>
</comment>
<dbReference type="RefSeq" id="WP_133902097.1">
    <property type="nucleotide sequence ID" value="NZ_SOCP01000003.1"/>
</dbReference>
<feature type="region of interest" description="Disordered" evidence="1">
    <location>
        <begin position="178"/>
        <end position="202"/>
    </location>
</feature>
<reference evidence="3 4" key="1">
    <citation type="submission" date="2019-03" db="EMBL/GenBank/DDBJ databases">
        <title>Genomic Encyclopedia of Archaeal and Bacterial Type Strains, Phase II (KMG-II): from individual species to whole genera.</title>
        <authorList>
            <person name="Goeker M."/>
        </authorList>
    </citation>
    <scope>NUCLEOTIDE SEQUENCE [LARGE SCALE GENOMIC DNA]</scope>
    <source>
        <strain evidence="3 4">DSM 45499</strain>
    </source>
</reference>
<dbReference type="AlphaFoldDB" id="A0A4R7VY36"/>
<evidence type="ECO:0000313" key="4">
    <source>
        <dbReference type="Proteomes" id="UP000294927"/>
    </source>
</evidence>
<sequence>MSTAGIVILVVVLLAVLFAAGWYLGGLARSRRLRNRFGPEYDRSLESADSRRTAERELTAREKRYAELDLKPLPVAARARYVEEWTGIQERFVDAPDESLAEADELVHSVMRDRGYPTDGFDQQAADLSVEHADVVSHYRDAHRIRGTAEADTEEQRQALVHYRALFRSLVGPIETVDPDKAEVPAARETTEGAVDGARLKS</sequence>
<dbReference type="OrthoDB" id="7502542at2"/>
<evidence type="ECO:0000256" key="2">
    <source>
        <dbReference type="SAM" id="Phobius"/>
    </source>
</evidence>
<evidence type="ECO:0000256" key="1">
    <source>
        <dbReference type="SAM" id="MobiDB-lite"/>
    </source>
</evidence>
<accession>A0A4R7VY36</accession>
<gene>
    <name evidence="3" type="ORF">CLV71_103215</name>
</gene>
<evidence type="ECO:0000313" key="3">
    <source>
        <dbReference type="EMBL" id="TDV54974.1"/>
    </source>
</evidence>
<dbReference type="Proteomes" id="UP000294927">
    <property type="component" value="Unassembled WGS sequence"/>
</dbReference>
<keyword evidence="2" id="KW-0812">Transmembrane</keyword>
<name>A0A4R7VY36_9PSEU</name>
<keyword evidence="4" id="KW-1185">Reference proteome</keyword>
<keyword evidence="2" id="KW-1133">Transmembrane helix</keyword>
<dbReference type="EMBL" id="SOCP01000003">
    <property type="protein sequence ID" value="TDV54974.1"/>
    <property type="molecule type" value="Genomic_DNA"/>
</dbReference>
<protein>
    <recommendedName>
        <fullName evidence="5">Secreted protein</fullName>
    </recommendedName>
</protein>
<keyword evidence="2" id="KW-0472">Membrane</keyword>